<evidence type="ECO:0000256" key="1">
    <source>
        <dbReference type="SAM" id="SignalP"/>
    </source>
</evidence>
<feature type="chain" id="PRO_5045056873" evidence="1">
    <location>
        <begin position="26"/>
        <end position="129"/>
    </location>
</feature>
<name>A0ABU3QE20_9ACTN</name>
<proteinExistence type="predicted"/>
<dbReference type="EMBL" id="JAWCTQ010000002">
    <property type="protein sequence ID" value="MDT9680961.1"/>
    <property type="molecule type" value="Genomic_DNA"/>
</dbReference>
<dbReference type="Pfam" id="PF25848">
    <property type="entry name" value="Rodlin"/>
    <property type="match status" value="1"/>
</dbReference>
<keyword evidence="3" id="KW-1185">Reference proteome</keyword>
<sequence length="129" mass="13577">MIKKAVTTVGVAALTLGVGAPMASAVGDDNTNVKNYGISEHIYNMDSDGYMSPQIGLIQNSLNEPCIALPGQADVQNLLLNIGIQDLLKDTQDQQCTENSTAVKGDSPFAELLEDVLSENGAPVAENEN</sequence>
<keyword evidence="1" id="KW-0732">Signal</keyword>
<evidence type="ECO:0000313" key="2">
    <source>
        <dbReference type="EMBL" id="MDT9680961.1"/>
    </source>
</evidence>
<dbReference type="Proteomes" id="UP001250181">
    <property type="component" value="Unassembled WGS sequence"/>
</dbReference>
<accession>A0ABU3QE20</accession>
<evidence type="ECO:0000313" key="3">
    <source>
        <dbReference type="Proteomes" id="UP001250181"/>
    </source>
</evidence>
<dbReference type="RefSeq" id="WP_315875959.1">
    <property type="nucleotide sequence ID" value="NZ_JAWCTQ010000002.1"/>
</dbReference>
<organism evidence="2 3">
    <name type="scientific">Streptomyces tamarix</name>
    <dbReference type="NCBI Taxonomy" id="3078565"/>
    <lineage>
        <taxon>Bacteria</taxon>
        <taxon>Bacillati</taxon>
        <taxon>Actinomycetota</taxon>
        <taxon>Actinomycetes</taxon>
        <taxon>Kitasatosporales</taxon>
        <taxon>Streptomycetaceae</taxon>
        <taxon>Streptomyces</taxon>
    </lineage>
</organism>
<gene>
    <name evidence="2" type="ORF">RND61_02485</name>
</gene>
<protein>
    <submittedName>
        <fullName evidence="2">Rodlin</fullName>
    </submittedName>
</protein>
<dbReference type="InterPro" id="IPR047736">
    <property type="entry name" value="RdlA/B-like"/>
</dbReference>
<feature type="signal peptide" evidence="1">
    <location>
        <begin position="1"/>
        <end position="25"/>
    </location>
</feature>
<comment type="caution">
    <text evidence="2">The sequence shown here is derived from an EMBL/GenBank/DDBJ whole genome shotgun (WGS) entry which is preliminary data.</text>
</comment>
<dbReference type="NCBIfam" id="NF041022">
    <property type="entry name" value="rodlin_AB"/>
    <property type="match status" value="1"/>
</dbReference>
<reference evidence="2 3" key="1">
    <citation type="submission" date="2023-09" db="EMBL/GenBank/DDBJ databases">
        <title>Streptomyces sp. nov.: A antagonism against Alternaria gaisen Producing Streptochlin, Isolated from Tamarix root soil.</title>
        <authorList>
            <person name="Chen Y."/>
        </authorList>
    </citation>
    <scope>NUCLEOTIDE SEQUENCE [LARGE SCALE GENOMIC DNA]</scope>
    <source>
        <strain evidence="2 3">TRM76323</strain>
    </source>
</reference>